<feature type="region of interest" description="Disordered" evidence="1">
    <location>
        <begin position="1"/>
        <end position="24"/>
    </location>
</feature>
<comment type="caution">
    <text evidence="2">The sequence shown here is derived from an EMBL/GenBank/DDBJ whole genome shotgun (WGS) entry which is preliminary data.</text>
</comment>
<keyword evidence="3" id="KW-1185">Reference proteome</keyword>
<evidence type="ECO:0000313" key="3">
    <source>
        <dbReference type="Proteomes" id="UP000886998"/>
    </source>
</evidence>
<proteinExistence type="predicted"/>
<dbReference type="EMBL" id="BMAV01026242">
    <property type="protein sequence ID" value="GFS48597.1"/>
    <property type="molecule type" value="Genomic_DNA"/>
</dbReference>
<name>A0A8X6JZH9_9ARAC</name>
<accession>A0A8X6JZH9</accession>
<protein>
    <submittedName>
        <fullName evidence="2">Uncharacterized protein</fullName>
    </submittedName>
</protein>
<evidence type="ECO:0000313" key="2">
    <source>
        <dbReference type="EMBL" id="GFS48597.1"/>
    </source>
</evidence>
<sequence>MERTIESAEKQDHNASDHPKEIHISKRSVDEFEARTHSETHNEGQRSELTDSWSSANLSFLKSVLGIDSSDIVGEKKEEHAHSGNPEN</sequence>
<evidence type="ECO:0000256" key="1">
    <source>
        <dbReference type="SAM" id="MobiDB-lite"/>
    </source>
</evidence>
<dbReference type="AlphaFoldDB" id="A0A8X6JZH9"/>
<reference evidence="2" key="1">
    <citation type="submission" date="2020-08" db="EMBL/GenBank/DDBJ databases">
        <title>Multicomponent nature underlies the extraordinary mechanical properties of spider dragline silk.</title>
        <authorList>
            <person name="Kono N."/>
            <person name="Nakamura H."/>
            <person name="Mori M."/>
            <person name="Yoshida Y."/>
            <person name="Ohtoshi R."/>
            <person name="Malay A.D."/>
            <person name="Moran D.A.P."/>
            <person name="Tomita M."/>
            <person name="Numata K."/>
            <person name="Arakawa K."/>
        </authorList>
    </citation>
    <scope>NUCLEOTIDE SEQUENCE</scope>
</reference>
<dbReference type="Proteomes" id="UP000886998">
    <property type="component" value="Unassembled WGS sequence"/>
</dbReference>
<gene>
    <name evidence="2" type="ORF">TNIN_334531</name>
</gene>
<organism evidence="2 3">
    <name type="scientific">Trichonephila inaurata madagascariensis</name>
    <dbReference type="NCBI Taxonomy" id="2747483"/>
    <lineage>
        <taxon>Eukaryota</taxon>
        <taxon>Metazoa</taxon>
        <taxon>Ecdysozoa</taxon>
        <taxon>Arthropoda</taxon>
        <taxon>Chelicerata</taxon>
        <taxon>Arachnida</taxon>
        <taxon>Araneae</taxon>
        <taxon>Araneomorphae</taxon>
        <taxon>Entelegynae</taxon>
        <taxon>Araneoidea</taxon>
        <taxon>Nephilidae</taxon>
        <taxon>Trichonephila</taxon>
        <taxon>Trichonephila inaurata</taxon>
    </lineage>
</organism>
<feature type="compositionally biased region" description="Basic and acidic residues" evidence="1">
    <location>
        <begin position="32"/>
        <end position="49"/>
    </location>
</feature>
<feature type="region of interest" description="Disordered" evidence="1">
    <location>
        <begin position="32"/>
        <end position="51"/>
    </location>
</feature>